<sequence>MILLKMEKLENTLIKQFRRSQRGFLFGLHFSLQNYFSILQLCQLYQFMANQMVILLSSQYASLLIKLYYHLVVEITLSDYGDYIGQQQAKLNVHNSQLAKLLKKLRQKRKFNLKIIVLKIRCHKQNSTFIRHYLQSIYFLIIYTLRIYLFSLFPKEKYLSMRSINLERRIFQSLRSRFKIIFQIQRKLILRIAKLKGVNYQNINDQNILII</sequence>
<gene>
    <name evidence="1" type="ORF">PPENT_87.1.T1840012</name>
</gene>
<keyword evidence="2" id="KW-1185">Reference proteome</keyword>
<evidence type="ECO:0000313" key="1">
    <source>
        <dbReference type="EMBL" id="CAD8213694.1"/>
    </source>
</evidence>
<organism evidence="1 2">
    <name type="scientific">Paramecium pentaurelia</name>
    <dbReference type="NCBI Taxonomy" id="43138"/>
    <lineage>
        <taxon>Eukaryota</taxon>
        <taxon>Sar</taxon>
        <taxon>Alveolata</taxon>
        <taxon>Ciliophora</taxon>
        <taxon>Intramacronucleata</taxon>
        <taxon>Oligohymenophorea</taxon>
        <taxon>Peniculida</taxon>
        <taxon>Parameciidae</taxon>
        <taxon>Paramecium</taxon>
    </lineage>
</organism>
<evidence type="ECO:0000313" key="2">
    <source>
        <dbReference type="Proteomes" id="UP000689195"/>
    </source>
</evidence>
<reference evidence="1" key="1">
    <citation type="submission" date="2021-01" db="EMBL/GenBank/DDBJ databases">
        <authorList>
            <consortium name="Genoscope - CEA"/>
            <person name="William W."/>
        </authorList>
    </citation>
    <scope>NUCLEOTIDE SEQUENCE</scope>
</reference>
<name>A0A8S1YQA3_9CILI</name>
<dbReference type="EMBL" id="CAJJDO010000184">
    <property type="protein sequence ID" value="CAD8213694.1"/>
    <property type="molecule type" value="Genomic_DNA"/>
</dbReference>
<dbReference type="AlphaFoldDB" id="A0A8S1YQA3"/>
<proteinExistence type="predicted"/>
<dbReference type="Proteomes" id="UP000689195">
    <property type="component" value="Unassembled WGS sequence"/>
</dbReference>
<comment type="caution">
    <text evidence="1">The sequence shown here is derived from an EMBL/GenBank/DDBJ whole genome shotgun (WGS) entry which is preliminary data.</text>
</comment>
<protein>
    <submittedName>
        <fullName evidence="1">Uncharacterized protein</fullName>
    </submittedName>
</protein>
<accession>A0A8S1YQA3</accession>